<gene>
    <name evidence="2" type="ORF">ACZ87_02893</name>
    <name evidence="1" type="ORF">BBW68_13995</name>
</gene>
<comment type="caution">
    <text evidence="1">The sequence shown here is derived from an EMBL/GenBank/DDBJ whole genome shotgun (WGS) entry which is preliminary data.</text>
</comment>
<dbReference type="Proteomes" id="UP000244334">
    <property type="component" value="Unassembled WGS sequence"/>
</dbReference>
<protein>
    <submittedName>
        <fullName evidence="1">Uncharacterized protein</fullName>
    </submittedName>
</protein>
<accession>A0A1E7YWK4</accession>
<evidence type="ECO:0000313" key="1">
    <source>
        <dbReference type="EMBL" id="OFC60906.1"/>
    </source>
</evidence>
<reference evidence="1 3" key="1">
    <citation type="submission" date="2016-07" db="EMBL/GenBank/DDBJ databases">
        <authorList>
            <person name="Yuval B."/>
        </authorList>
    </citation>
    <scope>NUCLEOTIDE SEQUENCE [LARGE SCALE GENOMIC DNA]</scope>
    <source>
        <strain evidence="1 3">IL</strain>
    </source>
</reference>
<evidence type="ECO:0000313" key="3">
    <source>
        <dbReference type="Proteomes" id="UP000243534"/>
    </source>
</evidence>
<evidence type="ECO:0000313" key="4">
    <source>
        <dbReference type="Proteomes" id="UP000244334"/>
    </source>
</evidence>
<dbReference type="EMBL" id="LJAM02000388">
    <property type="protein sequence ID" value="RAP70304.1"/>
    <property type="molecule type" value="Genomic_DNA"/>
</dbReference>
<dbReference type="EMBL" id="MAYS01000480">
    <property type="protein sequence ID" value="OFC60906.1"/>
    <property type="molecule type" value="Genomic_DNA"/>
</dbReference>
<organism evidence="1 3">
    <name type="scientific">Candidatus Erwinia dacicola</name>
    <dbReference type="NCBI Taxonomy" id="252393"/>
    <lineage>
        <taxon>Bacteria</taxon>
        <taxon>Pseudomonadati</taxon>
        <taxon>Pseudomonadota</taxon>
        <taxon>Gammaproteobacteria</taxon>
        <taxon>Enterobacterales</taxon>
        <taxon>Erwiniaceae</taxon>
        <taxon>Erwinia</taxon>
    </lineage>
</organism>
<evidence type="ECO:0000313" key="2">
    <source>
        <dbReference type="EMBL" id="RAP70304.1"/>
    </source>
</evidence>
<reference evidence="2 4" key="2">
    <citation type="submission" date="2018-04" db="EMBL/GenBank/DDBJ databases">
        <title>Genomes of the Obligate Erwinia dacicola and Facultative Enterobacter sp. OLF Endosymbionts of the Olive Fruit fly, Bactrocera oleae.</title>
        <authorList>
            <person name="Estes A.M."/>
            <person name="Hearn D.J."/>
            <person name="Agarwal S."/>
            <person name="Pierson E.A."/>
            <person name="Dunning-Hotopp J.C."/>
        </authorList>
    </citation>
    <scope>NUCLEOTIDE SEQUENCE [LARGE SCALE GENOMIC DNA]</scope>
    <source>
        <strain evidence="2 4">Oroville</strain>
    </source>
</reference>
<sequence length="135" mass="15563">MIMLNKQRNHDYEDTLSAKFALMHFLGSITWRLLKVAATRAKPGYCYEECKDEDGFTPETYELWHLAALLGRATACNPMFDKPMLSLLARGVNRLGNLVDPDCWRRCFTDAVNHYHAEVLIGRLEDDLSTWHEGE</sequence>
<dbReference type="RefSeq" id="WP_070135630.1">
    <property type="nucleotide sequence ID" value="NZ_LJAM02000388.1"/>
</dbReference>
<keyword evidence="4" id="KW-1185">Reference proteome</keyword>
<proteinExistence type="predicted"/>
<name>A0A1E7YWK4_9GAMM</name>
<dbReference type="Proteomes" id="UP000243534">
    <property type="component" value="Unassembled WGS sequence"/>
</dbReference>
<dbReference type="AlphaFoldDB" id="A0A1E7YWK4"/>